<gene>
    <name evidence="1" type="ORF">ElyMa_005112600</name>
</gene>
<evidence type="ECO:0000313" key="2">
    <source>
        <dbReference type="Proteomes" id="UP000762676"/>
    </source>
</evidence>
<proteinExistence type="predicted"/>
<dbReference type="Proteomes" id="UP000762676">
    <property type="component" value="Unassembled WGS sequence"/>
</dbReference>
<comment type="caution">
    <text evidence="1">The sequence shown here is derived from an EMBL/GenBank/DDBJ whole genome shotgun (WGS) entry which is preliminary data.</text>
</comment>
<protein>
    <submittedName>
        <fullName evidence="1">Uncharacterized protein</fullName>
    </submittedName>
</protein>
<name>A0AAV4JLL1_9GAST</name>
<keyword evidence="2" id="KW-1185">Reference proteome</keyword>
<evidence type="ECO:0000313" key="1">
    <source>
        <dbReference type="EMBL" id="GFS22598.1"/>
    </source>
</evidence>
<dbReference type="AlphaFoldDB" id="A0AAV4JLL1"/>
<sequence>MSWRNLSKGKCSAYWSSLITHGNNCCYSHRIDRPVVTNYRPLRSLLYQSFTGHGSPASQRLHVCLPHQASGGPAYHCSISRSSDCRCWILTIEFGAYKYSIMLELDCVLARVDVTFVLVFGVISFSV</sequence>
<reference evidence="1 2" key="1">
    <citation type="journal article" date="2021" name="Elife">
        <title>Chloroplast acquisition without the gene transfer in kleptoplastic sea slugs, Plakobranchus ocellatus.</title>
        <authorList>
            <person name="Maeda T."/>
            <person name="Takahashi S."/>
            <person name="Yoshida T."/>
            <person name="Shimamura S."/>
            <person name="Takaki Y."/>
            <person name="Nagai Y."/>
            <person name="Toyoda A."/>
            <person name="Suzuki Y."/>
            <person name="Arimoto A."/>
            <person name="Ishii H."/>
            <person name="Satoh N."/>
            <person name="Nishiyama T."/>
            <person name="Hasebe M."/>
            <person name="Maruyama T."/>
            <person name="Minagawa J."/>
            <person name="Obokata J."/>
            <person name="Shigenobu S."/>
        </authorList>
    </citation>
    <scope>NUCLEOTIDE SEQUENCE [LARGE SCALE GENOMIC DNA]</scope>
</reference>
<accession>A0AAV4JLL1</accession>
<organism evidence="1 2">
    <name type="scientific">Elysia marginata</name>
    <dbReference type="NCBI Taxonomy" id="1093978"/>
    <lineage>
        <taxon>Eukaryota</taxon>
        <taxon>Metazoa</taxon>
        <taxon>Spiralia</taxon>
        <taxon>Lophotrochozoa</taxon>
        <taxon>Mollusca</taxon>
        <taxon>Gastropoda</taxon>
        <taxon>Heterobranchia</taxon>
        <taxon>Euthyneura</taxon>
        <taxon>Panpulmonata</taxon>
        <taxon>Sacoglossa</taxon>
        <taxon>Placobranchoidea</taxon>
        <taxon>Plakobranchidae</taxon>
        <taxon>Elysia</taxon>
    </lineage>
</organism>
<dbReference type="EMBL" id="BMAT01010219">
    <property type="protein sequence ID" value="GFS22598.1"/>
    <property type="molecule type" value="Genomic_DNA"/>
</dbReference>